<dbReference type="RefSeq" id="WP_152202999.1">
    <property type="nucleotide sequence ID" value="NZ_VUKF01000021.1"/>
</dbReference>
<evidence type="ECO:0000313" key="1">
    <source>
        <dbReference type="EMBL" id="KAE8765474.1"/>
    </source>
</evidence>
<name>A0A7J5UT68_9MICO</name>
<dbReference type="Proteomes" id="UP000451860">
    <property type="component" value="Unassembled WGS sequence"/>
</dbReference>
<reference evidence="1 2" key="1">
    <citation type="submission" date="2019-10" db="EMBL/GenBank/DDBJ databases">
        <title>Georgenia wutianyii sp. nov. and Georgenia yuyongxinii sp. nov. isolated from plateau pika (Ochotona curzoniae) in the Qinghai-Tibet plateau of China.</title>
        <authorList>
            <person name="Tian Z."/>
        </authorList>
    </citation>
    <scope>NUCLEOTIDE SEQUENCE [LARGE SCALE GENOMIC DNA]</scope>
    <source>
        <strain evidence="1 2">DSM 21501</strain>
    </source>
</reference>
<dbReference type="EMBL" id="WHJE01000009">
    <property type="protein sequence ID" value="KAE8765474.1"/>
    <property type="molecule type" value="Genomic_DNA"/>
</dbReference>
<gene>
    <name evidence="1" type="ORF">GB883_03530</name>
</gene>
<keyword evidence="2" id="KW-1185">Reference proteome</keyword>
<comment type="caution">
    <text evidence="1">The sequence shown here is derived from an EMBL/GenBank/DDBJ whole genome shotgun (WGS) entry which is preliminary data.</text>
</comment>
<dbReference type="AlphaFoldDB" id="A0A7J5UT68"/>
<evidence type="ECO:0000313" key="2">
    <source>
        <dbReference type="Proteomes" id="UP000451860"/>
    </source>
</evidence>
<sequence length="148" mass="15872">MTTENALDRAATTLRQHTDRGWVAIRENLFARALAVFRPSAPVRGRHPAGEFYVAADVLVACVRDALDAVTRAGAVRVHCTTDDRQDLEAVTAEVVALYGTPLLPLAQDVRDQVATALSAALGLAPERVRELPIHVGIADVTDDPALL</sequence>
<accession>A0A7J5UT68</accession>
<proteinExistence type="predicted"/>
<dbReference type="OrthoDB" id="5193877at2"/>
<organism evidence="1 2">
    <name type="scientific">Georgenia thermotolerans</name>
    <dbReference type="NCBI Taxonomy" id="527326"/>
    <lineage>
        <taxon>Bacteria</taxon>
        <taxon>Bacillati</taxon>
        <taxon>Actinomycetota</taxon>
        <taxon>Actinomycetes</taxon>
        <taxon>Micrococcales</taxon>
        <taxon>Bogoriellaceae</taxon>
        <taxon>Georgenia</taxon>
    </lineage>
</organism>
<protein>
    <submittedName>
        <fullName evidence="1">Uncharacterized protein</fullName>
    </submittedName>
</protein>